<gene>
    <name evidence="13" type="ORF">CB5_LOCUS24838</name>
</gene>
<organism evidence="13">
    <name type="scientific">Ananas comosus var. bracteatus</name>
    <name type="common">red pineapple</name>
    <dbReference type="NCBI Taxonomy" id="296719"/>
    <lineage>
        <taxon>Eukaryota</taxon>
        <taxon>Viridiplantae</taxon>
        <taxon>Streptophyta</taxon>
        <taxon>Embryophyta</taxon>
        <taxon>Tracheophyta</taxon>
        <taxon>Spermatophyta</taxon>
        <taxon>Magnoliopsida</taxon>
        <taxon>Liliopsida</taxon>
        <taxon>Poales</taxon>
        <taxon>Bromeliaceae</taxon>
        <taxon>Bromelioideae</taxon>
        <taxon>Ananas</taxon>
    </lineage>
</organism>
<dbReference type="InterPro" id="IPR033341">
    <property type="entry name" value="SKA3"/>
</dbReference>
<dbReference type="GO" id="GO:0000940">
    <property type="term" value="C:outer kinetochore"/>
    <property type="evidence" value="ECO:0007669"/>
    <property type="project" value="InterPro"/>
</dbReference>
<keyword evidence="8" id="KW-0498">Mitosis</keyword>
<dbReference type="GO" id="GO:0000278">
    <property type="term" value="P:mitotic cell cycle"/>
    <property type="evidence" value="ECO:0007669"/>
    <property type="project" value="TreeGrafter"/>
</dbReference>
<keyword evidence="4" id="KW-0158">Chromosome</keyword>
<name>A0A6V7QFD8_ANACO</name>
<evidence type="ECO:0000313" key="13">
    <source>
        <dbReference type="EMBL" id="CAD1841627.1"/>
    </source>
</evidence>
<evidence type="ECO:0000256" key="11">
    <source>
        <dbReference type="ARBA" id="ARBA00023306"/>
    </source>
</evidence>
<sequence length="340" mass="38034">MEASISAFCRSLSAFCHHVESASDSLSDSIQRRPIPSVTSSHTILISLLYIRVCSSPSLSPPLSLSLSLLRFRCLRFLQCLDRRVSAASADLDLLESMALGTVSFEELLGHCNEVYKINLKYISDLEDRFASFGYVPEVEDDEGGDEDSGVLSKYMSPDNGVGTSHFACRKRLNDDFLFEDSVSLRNLGFSDACLATLASEGDERDATLKKFSELDMSDDEGQPHEKITFSQLTKDVLNTKVLYNFATNSIIKVSKDDYDNLPSYMKTLASWEELQDAVVKLNSYFCKDRSEGSDKLNQDDTEKIGLGRKGRSYLLVLLRMNQLTMENIDGSIFYHTCVN</sequence>
<keyword evidence="9" id="KW-0995">Kinetochore</keyword>
<accession>A0A6V7QFD8</accession>
<comment type="subcellular location">
    <subcellularLocation>
        <location evidence="2">Chromosome</location>
        <location evidence="2">Centromere</location>
        <location evidence="2">Kinetochore</location>
    </subcellularLocation>
    <subcellularLocation>
        <location evidence="1">Cytoplasm</location>
        <location evidence="1">Cytoskeleton</location>
        <location evidence="1">Spindle</location>
    </subcellularLocation>
</comment>
<evidence type="ECO:0000256" key="1">
    <source>
        <dbReference type="ARBA" id="ARBA00004186"/>
    </source>
</evidence>
<evidence type="ECO:0000256" key="10">
    <source>
        <dbReference type="ARBA" id="ARBA00023212"/>
    </source>
</evidence>
<dbReference type="GO" id="GO:0007059">
    <property type="term" value="P:chromosome segregation"/>
    <property type="evidence" value="ECO:0007669"/>
    <property type="project" value="InterPro"/>
</dbReference>
<dbReference type="EMBL" id="LR862135">
    <property type="protein sequence ID" value="CAD1841627.1"/>
    <property type="molecule type" value="Genomic_DNA"/>
</dbReference>
<evidence type="ECO:0000256" key="7">
    <source>
        <dbReference type="ARBA" id="ARBA00022701"/>
    </source>
</evidence>
<dbReference type="GO" id="GO:0051301">
    <property type="term" value="P:cell division"/>
    <property type="evidence" value="ECO:0007669"/>
    <property type="project" value="UniProtKB-KW"/>
</dbReference>
<evidence type="ECO:0000256" key="8">
    <source>
        <dbReference type="ARBA" id="ARBA00022776"/>
    </source>
</evidence>
<proteinExistence type="inferred from homology"/>
<evidence type="ECO:0000256" key="2">
    <source>
        <dbReference type="ARBA" id="ARBA00004629"/>
    </source>
</evidence>
<evidence type="ECO:0000256" key="5">
    <source>
        <dbReference type="ARBA" id="ARBA00022490"/>
    </source>
</evidence>
<comment type="similarity">
    <text evidence="3">Belongs to the SKA3 family.</text>
</comment>
<evidence type="ECO:0000256" key="3">
    <source>
        <dbReference type="ARBA" id="ARBA00007716"/>
    </source>
</evidence>
<dbReference type="PANTHER" id="PTHR48118:SF1">
    <property type="entry name" value="SPINDLE AND KINETOCHORE-ASSOCIATED PROTEIN 3"/>
    <property type="match status" value="1"/>
</dbReference>
<dbReference type="PANTHER" id="PTHR48118">
    <property type="entry name" value="SPINDLE AND KINETOCHORE-ASSOCIATED PROTEIN 3"/>
    <property type="match status" value="1"/>
</dbReference>
<evidence type="ECO:0000256" key="6">
    <source>
        <dbReference type="ARBA" id="ARBA00022618"/>
    </source>
</evidence>
<protein>
    <submittedName>
        <fullName evidence="13">Uncharacterized protein</fullName>
    </submittedName>
</protein>
<keyword evidence="10" id="KW-0206">Cytoskeleton</keyword>
<keyword evidence="12" id="KW-0137">Centromere</keyword>
<evidence type="ECO:0000256" key="12">
    <source>
        <dbReference type="ARBA" id="ARBA00023328"/>
    </source>
</evidence>
<keyword evidence="5" id="KW-0963">Cytoplasm</keyword>
<evidence type="ECO:0000256" key="9">
    <source>
        <dbReference type="ARBA" id="ARBA00022838"/>
    </source>
</evidence>
<evidence type="ECO:0000256" key="4">
    <source>
        <dbReference type="ARBA" id="ARBA00022454"/>
    </source>
</evidence>
<dbReference type="AlphaFoldDB" id="A0A6V7QFD8"/>
<dbReference type="GO" id="GO:0005876">
    <property type="term" value="C:spindle microtubule"/>
    <property type="evidence" value="ECO:0007669"/>
    <property type="project" value="TreeGrafter"/>
</dbReference>
<keyword evidence="6" id="KW-0132">Cell division</keyword>
<keyword evidence="7" id="KW-0493">Microtubule</keyword>
<reference evidence="13" key="1">
    <citation type="submission" date="2020-07" db="EMBL/GenBank/DDBJ databases">
        <authorList>
            <person name="Lin J."/>
        </authorList>
    </citation>
    <scope>NUCLEOTIDE SEQUENCE</scope>
</reference>
<keyword evidence="11" id="KW-0131">Cell cycle</keyword>